<dbReference type="PROSITE" id="PS50050">
    <property type="entry name" value="TNFR_NGFR_2"/>
    <property type="match status" value="1"/>
</dbReference>
<reference evidence="4" key="1">
    <citation type="submission" date="2025-08" db="UniProtKB">
        <authorList>
            <consortium name="Ensembl"/>
        </authorList>
    </citation>
    <scope>IDENTIFICATION</scope>
</reference>
<dbReference type="FunFam" id="2.10.50.10:FF:000011">
    <property type="entry name" value="Tumor necrosis factor receptor superfamily member 21"/>
    <property type="match status" value="1"/>
</dbReference>
<dbReference type="Gene3D" id="2.10.50.10">
    <property type="entry name" value="Tumor Necrosis Factor Receptor, subunit A, domain 2"/>
    <property type="match status" value="2"/>
</dbReference>
<dbReference type="InterPro" id="IPR022330">
    <property type="entry name" value="TNFR_21"/>
</dbReference>
<name>A0A8C7X547_9TELE</name>
<proteinExistence type="predicted"/>
<dbReference type="GO" id="GO:0006959">
    <property type="term" value="P:humoral immune response"/>
    <property type="evidence" value="ECO:0007669"/>
    <property type="project" value="TreeGrafter"/>
</dbReference>
<dbReference type="GO" id="GO:0031642">
    <property type="term" value="P:negative regulation of myelination"/>
    <property type="evidence" value="ECO:0007669"/>
    <property type="project" value="TreeGrafter"/>
</dbReference>
<dbReference type="AlphaFoldDB" id="A0A8C7X547"/>
<dbReference type="GO" id="GO:0005886">
    <property type="term" value="C:plasma membrane"/>
    <property type="evidence" value="ECO:0007669"/>
    <property type="project" value="TreeGrafter"/>
</dbReference>
<dbReference type="PANTHER" id="PTHR46921:SF1">
    <property type="entry name" value="TUMOR NECROSIS FACTOR RECEPTOR SUPERFAMILY MEMBER 21"/>
    <property type="match status" value="1"/>
</dbReference>
<feature type="chain" id="PRO_5034978777" description="TNFR-Cys domain-containing protein" evidence="2">
    <location>
        <begin position="25"/>
        <end position="276"/>
    </location>
</feature>
<dbReference type="Proteomes" id="UP000694383">
    <property type="component" value="Unplaced"/>
</dbReference>
<dbReference type="Ensembl" id="ENSOSIT00000008357.1">
    <property type="protein sequence ID" value="ENSOSIP00000007826.1"/>
    <property type="gene ID" value="ENSOSIG00000005130.1"/>
</dbReference>
<organism evidence="4 5">
    <name type="scientific">Oryzias sinensis</name>
    <name type="common">Chinese medaka</name>
    <dbReference type="NCBI Taxonomy" id="183150"/>
    <lineage>
        <taxon>Eukaryota</taxon>
        <taxon>Metazoa</taxon>
        <taxon>Chordata</taxon>
        <taxon>Craniata</taxon>
        <taxon>Vertebrata</taxon>
        <taxon>Euteleostomi</taxon>
        <taxon>Actinopterygii</taxon>
        <taxon>Neopterygii</taxon>
        <taxon>Teleostei</taxon>
        <taxon>Neoteleostei</taxon>
        <taxon>Acanthomorphata</taxon>
        <taxon>Ovalentaria</taxon>
        <taxon>Atherinomorphae</taxon>
        <taxon>Beloniformes</taxon>
        <taxon>Adrianichthyidae</taxon>
        <taxon>Oryziinae</taxon>
        <taxon>Oryzias</taxon>
    </lineage>
</organism>
<evidence type="ECO:0000259" key="3">
    <source>
        <dbReference type="PROSITE" id="PS50050"/>
    </source>
</evidence>
<feature type="domain" description="TNFR-Cys" evidence="3">
    <location>
        <begin position="58"/>
        <end position="107"/>
    </location>
</feature>
<dbReference type="Pfam" id="PF00020">
    <property type="entry name" value="TNFR_c6"/>
    <property type="match status" value="2"/>
</dbReference>
<dbReference type="GO" id="GO:0097252">
    <property type="term" value="P:oligodendrocyte apoptotic process"/>
    <property type="evidence" value="ECO:0007669"/>
    <property type="project" value="TreeGrafter"/>
</dbReference>
<dbReference type="PANTHER" id="PTHR46921">
    <property type="entry name" value="TUMOR NECROSIS FACTOR RECEPTOR SUPERFAMILY MEMBER 21"/>
    <property type="match status" value="1"/>
</dbReference>
<evidence type="ECO:0000256" key="2">
    <source>
        <dbReference type="SAM" id="SignalP"/>
    </source>
</evidence>
<reference evidence="4" key="2">
    <citation type="submission" date="2025-09" db="UniProtKB">
        <authorList>
            <consortium name="Ensembl"/>
        </authorList>
    </citation>
    <scope>IDENTIFICATION</scope>
</reference>
<dbReference type="GO" id="GO:0051402">
    <property type="term" value="P:neuron apoptotic process"/>
    <property type="evidence" value="ECO:0007669"/>
    <property type="project" value="TreeGrafter"/>
</dbReference>
<dbReference type="InterPro" id="IPR001368">
    <property type="entry name" value="TNFR/NGFR_Cys_rich_reg"/>
</dbReference>
<dbReference type="SMART" id="SM01411">
    <property type="entry name" value="Ephrin_rec_like"/>
    <property type="match status" value="2"/>
</dbReference>
<accession>A0A8C7X547</accession>
<dbReference type="GeneTree" id="ENSGT00940000156212"/>
<evidence type="ECO:0000313" key="4">
    <source>
        <dbReference type="Ensembl" id="ENSOSIP00000007826.1"/>
    </source>
</evidence>
<evidence type="ECO:0000313" key="5">
    <source>
        <dbReference type="Proteomes" id="UP000694383"/>
    </source>
</evidence>
<dbReference type="SUPFAM" id="SSF57586">
    <property type="entry name" value="TNF receptor-like"/>
    <property type="match status" value="2"/>
</dbReference>
<dbReference type="GO" id="GO:0002250">
    <property type="term" value="P:adaptive immune response"/>
    <property type="evidence" value="ECO:0007669"/>
    <property type="project" value="TreeGrafter"/>
</dbReference>
<dbReference type="GO" id="GO:0042130">
    <property type="term" value="P:negative regulation of T cell proliferation"/>
    <property type="evidence" value="ECO:0007669"/>
    <property type="project" value="TreeGrafter"/>
</dbReference>
<dbReference type="GO" id="GO:0030889">
    <property type="term" value="P:negative regulation of B cell proliferation"/>
    <property type="evidence" value="ECO:0007669"/>
    <property type="project" value="TreeGrafter"/>
</dbReference>
<comment type="caution">
    <text evidence="1">Lacks conserved residue(s) required for the propagation of feature annotation.</text>
</comment>
<feature type="repeat" description="TNFR-Cys" evidence="1">
    <location>
        <begin position="58"/>
        <end position="107"/>
    </location>
</feature>
<protein>
    <recommendedName>
        <fullName evidence="3">TNFR-Cys domain-containing protein</fullName>
    </recommendedName>
</protein>
<keyword evidence="2" id="KW-0732">Signal</keyword>
<sequence length="276" mass="29697">QNPCSSEFIPVFVLLCSMVADISARALTATSVEDQPTLSARHYQHTDPSSGTKLACDKCPAGTYVSTHCSPSSVRECTPCPEGTFTRGENGVQQCHQPCTTTQDRVCACPPNSFSPRGAVGGCKPHSLCPPGTRVKKRGTQTEDVLCRPCTKGTFSSVESRATKCRNHTDCRALGLVLLSTGTRETDNVCGPPSTTPSLFPPSSSFGPEHAAIKQEPISSTLTSILYGVLFNYKGKNEIWRKISGDLLRKVVANASLGKYLALKIDTVYHFCIVLH</sequence>
<feature type="signal peptide" evidence="2">
    <location>
        <begin position="1"/>
        <end position="24"/>
    </location>
</feature>
<keyword evidence="5" id="KW-1185">Reference proteome</keyword>
<evidence type="ECO:0000256" key="1">
    <source>
        <dbReference type="PROSITE-ProRule" id="PRU00206"/>
    </source>
</evidence>
<dbReference type="SMART" id="SM00208">
    <property type="entry name" value="TNFR"/>
    <property type="match status" value="4"/>
</dbReference>